<proteinExistence type="predicted"/>
<sequence length="151" mass="17537">MTEVESNENQAPVVQKDKHGIEIVTDFPEPQFPGQKGYECWAFLQTNNLKSFFARFRRLVNVNGLHYAEVDYSHFSNTPQRKVRWILLADIPELGALHPGVDVNCIRLFGKTYVLALEGQGHGRKLSQTEWDQICKGRHWYPEHYNHLVET</sequence>
<keyword evidence="2" id="KW-1185">Reference proteome</keyword>
<organism evidence="1 2">
    <name type="scientific">Methanoregula formicica (strain DSM 22288 / NBRC 105244 / SMSP)</name>
    <dbReference type="NCBI Taxonomy" id="593750"/>
    <lineage>
        <taxon>Archaea</taxon>
        <taxon>Methanobacteriati</taxon>
        <taxon>Methanobacteriota</taxon>
        <taxon>Stenosarchaea group</taxon>
        <taxon>Methanomicrobia</taxon>
        <taxon>Methanomicrobiales</taxon>
        <taxon>Methanoregulaceae</taxon>
        <taxon>Methanoregula</taxon>
    </lineage>
</organism>
<accession>L0HEG4</accession>
<dbReference type="AlphaFoldDB" id="L0HEG4"/>
<dbReference type="EMBL" id="CP003167">
    <property type="protein sequence ID" value="AGB02415.1"/>
    <property type="molecule type" value="Genomic_DNA"/>
</dbReference>
<dbReference type="KEGG" id="mfo:Metfor_1376"/>
<evidence type="ECO:0000313" key="2">
    <source>
        <dbReference type="Proteomes" id="UP000010824"/>
    </source>
</evidence>
<reference evidence="1 2" key="2">
    <citation type="journal article" date="2014" name="Genome Announc.">
        <title>Complete Genome Sequence of Methanoregula formicica SMSPT, a Mesophilic Hydrogenotrophic Methanogen Isolated from a Methanogenic Upflow Anaerobic Sludge Blanket Reactor.</title>
        <authorList>
            <person name="Yamamoto K."/>
            <person name="Tamaki H."/>
            <person name="Cadillo-Quiroz H."/>
            <person name="Imachi H."/>
            <person name="Kyrpides N."/>
            <person name="Woyke T."/>
            <person name="Goodwin L."/>
            <person name="Zinder S.H."/>
            <person name="Kamagata Y."/>
            <person name="Liu W.T."/>
        </authorList>
    </citation>
    <scope>NUCLEOTIDE SEQUENCE [LARGE SCALE GENOMIC DNA]</scope>
    <source>
        <strain evidence="2">DSM 22288 / NBRC 105244 / SMSP</strain>
    </source>
</reference>
<dbReference type="Proteomes" id="UP000010824">
    <property type="component" value="Chromosome"/>
</dbReference>
<gene>
    <name evidence="1" type="ordered locus">Metfor_1376</name>
</gene>
<evidence type="ECO:0000313" key="1">
    <source>
        <dbReference type="EMBL" id="AGB02415.1"/>
    </source>
</evidence>
<dbReference type="HOGENOM" id="CLU_1727245_0_0_2"/>
<name>L0HEG4_METFS</name>
<reference evidence="2" key="1">
    <citation type="submission" date="2011-12" db="EMBL/GenBank/DDBJ databases">
        <title>Complete sequence of Methanoregula formicicum SMSP.</title>
        <authorList>
            <person name="Lucas S."/>
            <person name="Han J."/>
            <person name="Lapidus A."/>
            <person name="Cheng J.-F."/>
            <person name="Goodwin L."/>
            <person name="Pitluck S."/>
            <person name="Peters L."/>
            <person name="Ovchinnikova G."/>
            <person name="Teshima H."/>
            <person name="Detter J.C."/>
            <person name="Han C."/>
            <person name="Tapia R."/>
            <person name="Land M."/>
            <person name="Hauser L."/>
            <person name="Kyrpides N."/>
            <person name="Ivanova N."/>
            <person name="Pagani I."/>
            <person name="Imachi H."/>
            <person name="Tamaki H."/>
            <person name="Sekiguchi Y."/>
            <person name="Kamagata Y."/>
            <person name="Cadillo-Quiroz H."/>
            <person name="Zinder S."/>
            <person name="Liu W.-T."/>
            <person name="Woyke T."/>
        </authorList>
    </citation>
    <scope>NUCLEOTIDE SEQUENCE [LARGE SCALE GENOMIC DNA]</scope>
    <source>
        <strain evidence="2">DSM 22288 / NBRC 105244 / SMSP</strain>
    </source>
</reference>
<protein>
    <submittedName>
        <fullName evidence="1">Uncharacterized protein</fullName>
    </submittedName>
</protein>
<dbReference type="InParanoid" id="L0HEG4"/>
<dbReference type="STRING" id="593750.Metfor_1376"/>